<evidence type="ECO:0000256" key="9">
    <source>
        <dbReference type="SAM" id="Phobius"/>
    </source>
</evidence>
<feature type="transmembrane region" description="Helical" evidence="9">
    <location>
        <begin position="44"/>
        <end position="64"/>
    </location>
</feature>
<dbReference type="EMBL" id="DTCM01000074">
    <property type="protein sequence ID" value="HGL41153.1"/>
    <property type="molecule type" value="Genomic_DNA"/>
</dbReference>
<keyword evidence="6 9" id="KW-1133">Transmembrane helix</keyword>
<evidence type="ECO:0000256" key="8">
    <source>
        <dbReference type="ARBA" id="ARBA00037998"/>
    </source>
</evidence>
<keyword evidence="5" id="KW-0029">Amino-acid transport</keyword>
<dbReference type="GO" id="GO:0006865">
    <property type="term" value="P:amino acid transport"/>
    <property type="evidence" value="ECO:0007669"/>
    <property type="project" value="UniProtKB-KW"/>
</dbReference>
<reference evidence="11" key="1">
    <citation type="journal article" date="2020" name="mSystems">
        <title>Genome- and Community-Level Interaction Insights into Carbon Utilization and Element Cycling Functions of Hydrothermarchaeota in Hydrothermal Sediment.</title>
        <authorList>
            <person name="Zhou Z."/>
            <person name="Liu Y."/>
            <person name="Xu W."/>
            <person name="Pan J."/>
            <person name="Luo Z.H."/>
            <person name="Li M."/>
        </authorList>
    </citation>
    <scope>NUCLEOTIDE SEQUENCE [LARGE SCALE GENOMIC DNA]</scope>
    <source>
        <strain evidence="12">SpSt-1073</strain>
        <strain evidence="11">SpSt-613</strain>
        <strain evidence="10">SpSt-669</strain>
    </source>
</reference>
<feature type="transmembrane region" description="Helical" evidence="9">
    <location>
        <begin position="203"/>
        <end position="223"/>
    </location>
</feature>
<evidence type="ECO:0000313" key="11">
    <source>
        <dbReference type="EMBL" id="HGN89878.1"/>
    </source>
</evidence>
<keyword evidence="2" id="KW-0813">Transport</keyword>
<sequence length="319" mass="34563">MKRKRQFMVFIDPVIRDAVIFASMLSLLTLGLTLNYLTTKVPNFSHGSFASIGMMTMLTMTAAFNQPAYLSLLPAFLLGGFAALALYLLVLRPLISRDASLVSQMIATIAFELILIAVLNIYADYFTQTFKVQSRGFLIRRFDVRILGEPGVFIIAPALAVSTVFLLYLLLNKTRFGIGLRAAIENPSLAGTLGINVKRAYTFSWFLAGGLGGVAGSLLALWFQGSPNYGSELLISIFAAAIVGGLQNIYGAVAGGYLLGLVEVLGTRQLGLTFGPWITVYRPLIPILAMAITLLLLPQGLVSLRLRGVFKQVQRGGSE</sequence>
<evidence type="ECO:0000256" key="1">
    <source>
        <dbReference type="ARBA" id="ARBA00004651"/>
    </source>
</evidence>
<protein>
    <submittedName>
        <fullName evidence="11">Branched-chain amino acid ABC transporter permease</fullName>
    </submittedName>
</protein>
<keyword evidence="3" id="KW-1003">Cell membrane</keyword>
<dbReference type="PANTHER" id="PTHR11795:SF449">
    <property type="entry name" value="BRANCHED-CHAIN AMINO ACID TRANSPORT PERMEASE PROTEIN LIVH-RELATED"/>
    <property type="match status" value="1"/>
</dbReference>
<evidence type="ECO:0000256" key="7">
    <source>
        <dbReference type="ARBA" id="ARBA00023136"/>
    </source>
</evidence>
<evidence type="ECO:0000256" key="6">
    <source>
        <dbReference type="ARBA" id="ARBA00022989"/>
    </source>
</evidence>
<dbReference type="GO" id="GO:0005886">
    <property type="term" value="C:plasma membrane"/>
    <property type="evidence" value="ECO:0007669"/>
    <property type="project" value="UniProtKB-SubCell"/>
</dbReference>
<evidence type="ECO:0000256" key="3">
    <source>
        <dbReference type="ARBA" id="ARBA00022475"/>
    </source>
</evidence>
<evidence type="ECO:0000313" key="10">
    <source>
        <dbReference type="EMBL" id="HGL41153.1"/>
    </source>
</evidence>
<dbReference type="CDD" id="cd06582">
    <property type="entry name" value="TM_PBP1_LivH_like"/>
    <property type="match status" value="1"/>
</dbReference>
<feature type="transmembrane region" description="Helical" evidence="9">
    <location>
        <begin position="101"/>
        <end position="125"/>
    </location>
</feature>
<evidence type="ECO:0000256" key="2">
    <source>
        <dbReference type="ARBA" id="ARBA00022448"/>
    </source>
</evidence>
<name>A0A7C4E0H3_CALS0</name>
<dbReference type="EMBL" id="DTAD01000022">
    <property type="protein sequence ID" value="HGN89878.1"/>
    <property type="molecule type" value="Genomic_DNA"/>
</dbReference>
<proteinExistence type="inferred from homology"/>
<feature type="transmembrane region" description="Helical" evidence="9">
    <location>
        <begin position="235"/>
        <end position="260"/>
    </location>
</feature>
<comment type="similarity">
    <text evidence="8">Belongs to the binding-protein-dependent transport system permease family. LivHM subfamily.</text>
</comment>
<evidence type="ECO:0000256" key="5">
    <source>
        <dbReference type="ARBA" id="ARBA00022970"/>
    </source>
</evidence>
<feature type="transmembrane region" description="Helical" evidence="9">
    <location>
        <begin position="76"/>
        <end position="95"/>
    </location>
</feature>
<organism evidence="11">
    <name type="scientific">Caldiarchaeum subterraneum</name>
    <dbReference type="NCBI Taxonomy" id="311458"/>
    <lineage>
        <taxon>Archaea</taxon>
        <taxon>Nitrososphaerota</taxon>
        <taxon>Candidatus Caldarchaeales</taxon>
        <taxon>Candidatus Caldarchaeaceae</taxon>
        <taxon>Candidatus Caldarchaeum</taxon>
    </lineage>
</organism>
<dbReference type="EMBL" id="DRXG01000021">
    <property type="protein sequence ID" value="HHN51914.1"/>
    <property type="molecule type" value="Genomic_DNA"/>
</dbReference>
<dbReference type="PANTHER" id="PTHR11795">
    <property type="entry name" value="BRANCHED-CHAIN AMINO ACID TRANSPORT SYSTEM PERMEASE PROTEIN LIVH"/>
    <property type="match status" value="1"/>
</dbReference>
<feature type="transmembrane region" description="Helical" evidence="9">
    <location>
        <begin position="280"/>
        <end position="297"/>
    </location>
</feature>
<comment type="caution">
    <text evidence="11">The sequence shown here is derived from an EMBL/GenBank/DDBJ whole genome shotgun (WGS) entry which is preliminary data.</text>
</comment>
<dbReference type="AlphaFoldDB" id="A0A7C4E0H3"/>
<accession>A0A7C4E0H3</accession>
<dbReference type="InterPro" id="IPR001851">
    <property type="entry name" value="ABC_transp_permease"/>
</dbReference>
<feature type="transmembrane region" description="Helical" evidence="9">
    <location>
        <begin position="20"/>
        <end position="38"/>
    </location>
</feature>
<dbReference type="Pfam" id="PF02653">
    <property type="entry name" value="BPD_transp_2"/>
    <property type="match status" value="1"/>
</dbReference>
<evidence type="ECO:0000256" key="4">
    <source>
        <dbReference type="ARBA" id="ARBA00022692"/>
    </source>
</evidence>
<dbReference type="InterPro" id="IPR052157">
    <property type="entry name" value="BCAA_transport_permease"/>
</dbReference>
<gene>
    <name evidence="12" type="ORF">ENM30_01230</name>
    <name evidence="11" type="ORF">ENT82_01955</name>
    <name evidence="10" type="ORF">ENU43_05770</name>
</gene>
<keyword evidence="7 9" id="KW-0472">Membrane</keyword>
<dbReference type="GO" id="GO:0022857">
    <property type="term" value="F:transmembrane transporter activity"/>
    <property type="evidence" value="ECO:0007669"/>
    <property type="project" value="InterPro"/>
</dbReference>
<feature type="transmembrane region" description="Helical" evidence="9">
    <location>
        <begin position="146"/>
        <end position="171"/>
    </location>
</feature>
<comment type="subcellular location">
    <subcellularLocation>
        <location evidence="1">Cell membrane</location>
        <topology evidence="1">Multi-pass membrane protein</topology>
    </subcellularLocation>
</comment>
<evidence type="ECO:0000313" key="12">
    <source>
        <dbReference type="EMBL" id="HHN51914.1"/>
    </source>
</evidence>
<keyword evidence="4 9" id="KW-0812">Transmembrane</keyword>